<accession>A0AAD7NRH6</accession>
<name>A0AAD7NRH6_9AGAR</name>
<keyword evidence="3" id="KW-1185">Reference proteome</keyword>
<evidence type="ECO:0008006" key="4">
    <source>
        <dbReference type="Google" id="ProtNLM"/>
    </source>
</evidence>
<evidence type="ECO:0000313" key="2">
    <source>
        <dbReference type="EMBL" id="KAJ7771664.1"/>
    </source>
</evidence>
<dbReference type="Gene3D" id="3.80.10.10">
    <property type="entry name" value="Ribonuclease Inhibitor"/>
    <property type="match status" value="1"/>
</dbReference>
<dbReference type="Proteomes" id="UP001215598">
    <property type="component" value="Unassembled WGS sequence"/>
</dbReference>
<dbReference type="EMBL" id="JARKIB010000015">
    <property type="protein sequence ID" value="KAJ7771664.1"/>
    <property type="molecule type" value="Genomic_DNA"/>
</dbReference>
<dbReference type="SUPFAM" id="SSF52047">
    <property type="entry name" value="RNI-like"/>
    <property type="match status" value="1"/>
</dbReference>
<sequence length="570" mass="63759">MASNPASTECIDCGKTHPPRTALIPSPFQSIIALEEIPTPSETAAIREFTRDTDAEIAWREQAIDRLLCEVAELRRCSEQHEFIIAPIRRVPPEILAAIFLQLAAIEAQNSRHSMDYSLYDGLVEKKYMARPLLHRAPLIFGEVSRAWRKISLSTPRLWSSISLRCGNKELQTNSALCAAWLKRAGSLPLSIRFSRPSIQEEPISHGVTRNYQDLLETILPYSNRWRFVHFENLPAPTYDIIDSLPLNSVPILESLSVEHLAGPRHTMLQDTPWAKLKIAPKLTHLSFAKIRAANIVVHRESPTFPFSQLTQIEVGDCSADQCLEILGQALSAVACKFTVTETSAESSQHQPIIHPRLHTLKLDVYTNLHSLWSHLTCSVLSTLSVDTNSQGSPFFQGFPDFIARSGSHIKDFTLSGSTLNDHQFMACLDDMPQLRHLEVSEHNNGRQFTNHVWDSLTSAAGENSSLPLIPHLESLELTGAQESSHKSMVRMLKSRLRTATSPEGLFPFKKLNLSFFRNVSESAYDRLMAFEKLGIEIAIDVYPDDDGAPGSEASDSEEEDEGDESEEDD</sequence>
<feature type="non-terminal residue" evidence="2">
    <location>
        <position position="1"/>
    </location>
</feature>
<feature type="region of interest" description="Disordered" evidence="1">
    <location>
        <begin position="542"/>
        <end position="570"/>
    </location>
</feature>
<evidence type="ECO:0000313" key="3">
    <source>
        <dbReference type="Proteomes" id="UP001215598"/>
    </source>
</evidence>
<protein>
    <recommendedName>
        <fullName evidence="4">F-box domain-containing protein</fullName>
    </recommendedName>
</protein>
<gene>
    <name evidence="2" type="ORF">B0H16DRAFT_1514261</name>
</gene>
<dbReference type="AlphaFoldDB" id="A0AAD7NRH6"/>
<evidence type="ECO:0000256" key="1">
    <source>
        <dbReference type="SAM" id="MobiDB-lite"/>
    </source>
</evidence>
<reference evidence="2" key="1">
    <citation type="submission" date="2023-03" db="EMBL/GenBank/DDBJ databases">
        <title>Massive genome expansion in bonnet fungi (Mycena s.s.) driven by repeated elements and novel gene families across ecological guilds.</title>
        <authorList>
            <consortium name="Lawrence Berkeley National Laboratory"/>
            <person name="Harder C.B."/>
            <person name="Miyauchi S."/>
            <person name="Viragh M."/>
            <person name="Kuo A."/>
            <person name="Thoen E."/>
            <person name="Andreopoulos B."/>
            <person name="Lu D."/>
            <person name="Skrede I."/>
            <person name="Drula E."/>
            <person name="Henrissat B."/>
            <person name="Morin E."/>
            <person name="Kohler A."/>
            <person name="Barry K."/>
            <person name="LaButti K."/>
            <person name="Morin E."/>
            <person name="Salamov A."/>
            <person name="Lipzen A."/>
            <person name="Mereny Z."/>
            <person name="Hegedus B."/>
            <person name="Baldrian P."/>
            <person name="Stursova M."/>
            <person name="Weitz H."/>
            <person name="Taylor A."/>
            <person name="Grigoriev I.V."/>
            <person name="Nagy L.G."/>
            <person name="Martin F."/>
            <person name="Kauserud H."/>
        </authorList>
    </citation>
    <scope>NUCLEOTIDE SEQUENCE</scope>
    <source>
        <strain evidence="2">CBHHK182m</strain>
    </source>
</reference>
<proteinExistence type="predicted"/>
<dbReference type="InterPro" id="IPR032675">
    <property type="entry name" value="LRR_dom_sf"/>
</dbReference>
<feature type="compositionally biased region" description="Acidic residues" evidence="1">
    <location>
        <begin position="555"/>
        <end position="570"/>
    </location>
</feature>
<organism evidence="2 3">
    <name type="scientific">Mycena metata</name>
    <dbReference type="NCBI Taxonomy" id="1033252"/>
    <lineage>
        <taxon>Eukaryota</taxon>
        <taxon>Fungi</taxon>
        <taxon>Dikarya</taxon>
        <taxon>Basidiomycota</taxon>
        <taxon>Agaricomycotina</taxon>
        <taxon>Agaricomycetes</taxon>
        <taxon>Agaricomycetidae</taxon>
        <taxon>Agaricales</taxon>
        <taxon>Marasmiineae</taxon>
        <taxon>Mycenaceae</taxon>
        <taxon>Mycena</taxon>
    </lineage>
</organism>
<comment type="caution">
    <text evidence="2">The sequence shown here is derived from an EMBL/GenBank/DDBJ whole genome shotgun (WGS) entry which is preliminary data.</text>
</comment>